<name>A0A7R9H6Q3_TIMCR</name>
<dbReference type="AlphaFoldDB" id="A0A7R9H6Q3"/>
<dbReference type="EMBL" id="OC321319">
    <property type="protein sequence ID" value="CAD7409836.1"/>
    <property type="molecule type" value="Genomic_DNA"/>
</dbReference>
<evidence type="ECO:0000313" key="1">
    <source>
        <dbReference type="EMBL" id="CAD7409836.1"/>
    </source>
</evidence>
<accession>A0A7R9H6Q3</accession>
<protein>
    <submittedName>
        <fullName evidence="1">Uncharacterized protein</fullName>
    </submittedName>
</protein>
<gene>
    <name evidence="1" type="ORF">TCEB3V08_LOCUS10205</name>
</gene>
<sequence length="233" mass="26108">MSAYATISHQVSRGGYRCRPDVGVLEAMTFVTYQQVKLPNFEPKHQLSPTEDEKLLRFSAPLMYLVHHKGCQSLSPKPALELLIPVGHKAARCHHQYPEKEYLRCPSWFVNSPDKSDALQCLAQSHLIGEYGPKVPFKPHPHHALVEEQDTCSLVGTQHPSEARIHTHLRHGQMARVVVAEPTIPLLNHLSEIKALHTRSTHTMLPSILSGLNHDQGAVYSLRAGQNIASMYD</sequence>
<organism evidence="1">
    <name type="scientific">Timema cristinae</name>
    <name type="common">Walking stick</name>
    <dbReference type="NCBI Taxonomy" id="61476"/>
    <lineage>
        <taxon>Eukaryota</taxon>
        <taxon>Metazoa</taxon>
        <taxon>Ecdysozoa</taxon>
        <taxon>Arthropoda</taxon>
        <taxon>Hexapoda</taxon>
        <taxon>Insecta</taxon>
        <taxon>Pterygota</taxon>
        <taxon>Neoptera</taxon>
        <taxon>Polyneoptera</taxon>
        <taxon>Phasmatodea</taxon>
        <taxon>Timematodea</taxon>
        <taxon>Timematoidea</taxon>
        <taxon>Timematidae</taxon>
        <taxon>Timema</taxon>
    </lineage>
</organism>
<reference evidence="1" key="1">
    <citation type="submission" date="2020-11" db="EMBL/GenBank/DDBJ databases">
        <authorList>
            <person name="Tran Van P."/>
        </authorList>
    </citation>
    <scope>NUCLEOTIDE SEQUENCE</scope>
</reference>
<proteinExistence type="predicted"/>